<sequence>MDHPRELDLLIVGAGLHGLAIAKTYLQVNSDAKLLVVDQAQSIGGSWAKERLYPGLKTNNIFGSYEFGDFPMVPERYGAKAPGHIPGPVVHAYLCDLATHYGIDSHIRFKTKVKSATLRDDSKWSIELQSIDETQRPITTVVASKLVIATGLTSEPNIPIFQGQEDFGAHIVHSKQLKSRAEDLASCKSVVVLGGNKSAWDACYSAARAGSHVHMVIRPSGGGPSYLWPRCFSWGPFNLSLAMLSAIRLFMPFDPTPYGKSGPLAWARYFLHQNTFGQKICQYFWNKLDSHIKKLNRYDSHPELRKLEPWTTPFWMGNSLSIHNYETNWFDLAREGKIGVHISDIDHLSKGKVHLSNKEALDADALVCCTGWKTDPPVQFNLQQDRKKVDLGTHLSDSDSDFLAAELEINDDINYLSTLPKRTANAPPMKDGHLKSQSSSYRLYRLIVPYHRIFMEKKNLAFIGLHSSVHAVTLAQAQALWIAAYFQDKVEHLTTSNIDFKQAKQEAILYSVYGQLRRPKEAGGAAGKYPDLVFDSLPYVDILLGDLGLKVNRKSSWWKELFEAYRPVDYRGIVEEWTKKELTNSKI</sequence>
<feature type="non-terminal residue" evidence="4">
    <location>
        <position position="1"/>
    </location>
</feature>
<dbReference type="InterPro" id="IPR036188">
    <property type="entry name" value="FAD/NAD-bd_sf"/>
</dbReference>
<keyword evidence="2" id="KW-0274">FAD</keyword>
<keyword evidence="3" id="KW-0560">Oxidoreductase</keyword>
<dbReference type="Gene3D" id="3.50.50.60">
    <property type="entry name" value="FAD/NAD(P)-binding domain"/>
    <property type="match status" value="2"/>
</dbReference>
<proteinExistence type="predicted"/>
<evidence type="ECO:0000256" key="1">
    <source>
        <dbReference type="ARBA" id="ARBA00022630"/>
    </source>
</evidence>
<keyword evidence="1" id="KW-0285">Flavoprotein</keyword>
<feature type="non-terminal residue" evidence="4">
    <location>
        <position position="587"/>
    </location>
</feature>
<keyword evidence="5" id="KW-1185">Reference proteome</keyword>
<evidence type="ECO:0000313" key="4">
    <source>
        <dbReference type="EMBL" id="RFU34093.1"/>
    </source>
</evidence>
<evidence type="ECO:0000256" key="2">
    <source>
        <dbReference type="ARBA" id="ARBA00022827"/>
    </source>
</evidence>
<dbReference type="InterPro" id="IPR050346">
    <property type="entry name" value="FMO-like"/>
</dbReference>
<organism evidence="4 5">
    <name type="scientific">Scytalidium lignicola</name>
    <name type="common">Hyphomycete</name>
    <dbReference type="NCBI Taxonomy" id="5539"/>
    <lineage>
        <taxon>Eukaryota</taxon>
        <taxon>Fungi</taxon>
        <taxon>Dikarya</taxon>
        <taxon>Ascomycota</taxon>
        <taxon>Pezizomycotina</taxon>
        <taxon>Leotiomycetes</taxon>
        <taxon>Leotiomycetes incertae sedis</taxon>
        <taxon>Scytalidium</taxon>
    </lineage>
</organism>
<dbReference type="Proteomes" id="UP000258309">
    <property type="component" value="Unassembled WGS sequence"/>
</dbReference>
<dbReference type="EMBL" id="NCSJ02000025">
    <property type="protein sequence ID" value="RFU34093.1"/>
    <property type="molecule type" value="Genomic_DNA"/>
</dbReference>
<evidence type="ECO:0000256" key="3">
    <source>
        <dbReference type="ARBA" id="ARBA00023002"/>
    </source>
</evidence>
<dbReference type="AlphaFoldDB" id="A0A3E2HLH5"/>
<comment type="caution">
    <text evidence="4">The sequence shown here is derived from an EMBL/GenBank/DDBJ whole genome shotgun (WGS) entry which is preliminary data.</text>
</comment>
<reference evidence="4 5" key="1">
    <citation type="submission" date="2018-05" db="EMBL/GenBank/DDBJ databases">
        <title>Draft genome sequence of Scytalidium lignicola DSM 105466, a ubiquitous saprotrophic fungus.</title>
        <authorList>
            <person name="Buettner E."/>
            <person name="Gebauer A.M."/>
            <person name="Hofrichter M."/>
            <person name="Liers C."/>
            <person name="Kellner H."/>
        </authorList>
    </citation>
    <scope>NUCLEOTIDE SEQUENCE [LARGE SCALE GENOMIC DNA]</scope>
    <source>
        <strain evidence="4 5">DSM 105466</strain>
    </source>
</reference>
<protein>
    <submittedName>
        <fullName evidence="4">Uncharacterized protein</fullName>
    </submittedName>
</protein>
<dbReference type="GO" id="GO:0016491">
    <property type="term" value="F:oxidoreductase activity"/>
    <property type="evidence" value="ECO:0007669"/>
    <property type="project" value="UniProtKB-KW"/>
</dbReference>
<dbReference type="PANTHER" id="PTHR23023">
    <property type="entry name" value="DIMETHYLANILINE MONOOXYGENASE"/>
    <property type="match status" value="1"/>
</dbReference>
<dbReference type="OrthoDB" id="2915840at2759"/>
<name>A0A3E2HLH5_SCYLI</name>
<dbReference type="OMA" id="VCCTGWK"/>
<gene>
    <name evidence="4" type="ORF">B7463_g2241</name>
</gene>
<dbReference type="Pfam" id="PF13738">
    <property type="entry name" value="Pyr_redox_3"/>
    <property type="match status" value="1"/>
</dbReference>
<dbReference type="SUPFAM" id="SSF51905">
    <property type="entry name" value="FAD/NAD(P)-binding domain"/>
    <property type="match status" value="2"/>
</dbReference>
<evidence type="ECO:0000313" key="5">
    <source>
        <dbReference type="Proteomes" id="UP000258309"/>
    </source>
</evidence>
<accession>A0A3E2HLH5</accession>